<name>A0A6P1GIN3_SPHYA</name>
<protein>
    <submittedName>
        <fullName evidence="1">Uncharacterized protein</fullName>
    </submittedName>
</protein>
<evidence type="ECO:0000313" key="1">
    <source>
        <dbReference type="EMBL" id="QHD68094.1"/>
    </source>
</evidence>
<proteinExistence type="predicted"/>
<gene>
    <name evidence="1" type="ORF">GS397_14270</name>
</gene>
<dbReference type="Proteomes" id="UP000464086">
    <property type="component" value="Chromosome"/>
</dbReference>
<dbReference type="InterPro" id="IPR046297">
    <property type="entry name" value="DUF6334"/>
</dbReference>
<accession>A0A6P1GIN3</accession>
<reference evidence="1 2" key="1">
    <citation type="submission" date="2019-12" db="EMBL/GenBank/DDBJ databases">
        <title>Functional and genomic insights into the Sphingobium yanoikuyae YC-JY1, a bacterium efficiently degrading bisphenol A.</title>
        <authorList>
            <person name="Jia Y."/>
            <person name="Li X."/>
            <person name="Wang J."/>
            <person name="Eltoukhy A."/>
            <person name="Lamraoui I."/>
            <person name="Yan Y."/>
        </authorList>
    </citation>
    <scope>NUCLEOTIDE SEQUENCE [LARGE SCALE GENOMIC DNA]</scope>
    <source>
        <strain evidence="1 2">YC-JY1</strain>
    </source>
</reference>
<organism evidence="1 2">
    <name type="scientific">Sphingobium yanoikuyae</name>
    <name type="common">Sphingomonas yanoikuyae</name>
    <dbReference type="NCBI Taxonomy" id="13690"/>
    <lineage>
        <taxon>Bacteria</taxon>
        <taxon>Pseudomonadati</taxon>
        <taxon>Pseudomonadota</taxon>
        <taxon>Alphaproteobacteria</taxon>
        <taxon>Sphingomonadales</taxon>
        <taxon>Sphingomonadaceae</taxon>
        <taxon>Sphingobium</taxon>
    </lineage>
</organism>
<dbReference type="Pfam" id="PF19860">
    <property type="entry name" value="DUF6334"/>
    <property type="match status" value="1"/>
</dbReference>
<evidence type="ECO:0000313" key="2">
    <source>
        <dbReference type="Proteomes" id="UP000464086"/>
    </source>
</evidence>
<dbReference type="AlphaFoldDB" id="A0A6P1GIN3"/>
<dbReference type="EMBL" id="CP047218">
    <property type="protein sequence ID" value="QHD68094.1"/>
    <property type="molecule type" value="Genomic_DNA"/>
</dbReference>
<dbReference type="RefSeq" id="WP_159366837.1">
    <property type="nucleotide sequence ID" value="NZ_CP047218.1"/>
</dbReference>
<sequence>MRGELPFRMVEHVSFRFDWAEVAHEQVTDVLGLDAIVMDDGSARWGSVAICVGTTAVVVTVEPDTDQVIVVRAAPPSGGGWERIQSFDFAVTKPLGWSWIGINSQGYKDSFTVAFGDAVPDALTPRCTFLAEASSLMCFDLALRRA</sequence>